<dbReference type="PANTHER" id="PTHR31170:SF25">
    <property type="entry name" value="BNAA09G04570D PROTEIN"/>
    <property type="match status" value="1"/>
</dbReference>
<evidence type="ECO:0000313" key="1">
    <source>
        <dbReference type="EMBL" id="OVA14971.1"/>
    </source>
</evidence>
<evidence type="ECO:0000313" key="2">
    <source>
        <dbReference type="Proteomes" id="UP000195402"/>
    </source>
</evidence>
<keyword evidence="2" id="KW-1185">Reference proteome</keyword>
<dbReference type="InParanoid" id="A0A200QX16"/>
<comment type="caution">
    <text evidence="1">The sequence shown here is derived from an EMBL/GenBank/DDBJ whole genome shotgun (WGS) entry which is preliminary data.</text>
</comment>
<reference evidence="1 2" key="1">
    <citation type="journal article" date="2017" name="Mol. Plant">
        <title>The Genome of Medicinal Plant Macleaya cordata Provides New Insights into Benzylisoquinoline Alkaloids Metabolism.</title>
        <authorList>
            <person name="Liu X."/>
            <person name="Liu Y."/>
            <person name="Huang P."/>
            <person name="Ma Y."/>
            <person name="Qing Z."/>
            <person name="Tang Q."/>
            <person name="Cao H."/>
            <person name="Cheng P."/>
            <person name="Zheng Y."/>
            <person name="Yuan Z."/>
            <person name="Zhou Y."/>
            <person name="Liu J."/>
            <person name="Tang Z."/>
            <person name="Zhuo Y."/>
            <person name="Zhang Y."/>
            <person name="Yu L."/>
            <person name="Huang J."/>
            <person name="Yang P."/>
            <person name="Peng Q."/>
            <person name="Zhang J."/>
            <person name="Jiang W."/>
            <person name="Zhang Z."/>
            <person name="Lin K."/>
            <person name="Ro D.K."/>
            <person name="Chen X."/>
            <person name="Xiong X."/>
            <person name="Shang Y."/>
            <person name="Huang S."/>
            <person name="Zeng J."/>
        </authorList>
    </citation>
    <scope>NUCLEOTIDE SEQUENCE [LARGE SCALE GENOMIC DNA]</scope>
    <source>
        <strain evidence="2">cv. BLH2017</strain>
        <tissue evidence="1">Root</tissue>
    </source>
</reference>
<dbReference type="InterPro" id="IPR004158">
    <property type="entry name" value="DUF247_pln"/>
</dbReference>
<organism evidence="1 2">
    <name type="scientific">Macleaya cordata</name>
    <name type="common">Five-seeded plume-poppy</name>
    <name type="synonym">Bocconia cordata</name>
    <dbReference type="NCBI Taxonomy" id="56857"/>
    <lineage>
        <taxon>Eukaryota</taxon>
        <taxon>Viridiplantae</taxon>
        <taxon>Streptophyta</taxon>
        <taxon>Embryophyta</taxon>
        <taxon>Tracheophyta</taxon>
        <taxon>Spermatophyta</taxon>
        <taxon>Magnoliopsida</taxon>
        <taxon>Ranunculales</taxon>
        <taxon>Papaveraceae</taxon>
        <taxon>Papaveroideae</taxon>
        <taxon>Macleaya</taxon>
    </lineage>
</organism>
<gene>
    <name evidence="1" type="ORF">BVC80_65g15</name>
</gene>
<dbReference type="STRING" id="56857.A0A200QX16"/>
<sequence length="188" mass="21598">MEDHKNWYLQAFLSRTSSSPESKSTLEDLVKAMRELETQARECYGEEIDDQFTSNEFVEEFVQMMLLDGCFIIELLLRAADPEHGDPSHNRLVLRFFDPMLPKIRVIPQTISDFSIMNEPKHVLDLLRSILLPSSGQMEDAGHCPVWELTRCVTDLWEAGVNFKKKEQADGLLDIQFNDKDGICSSDQ</sequence>
<dbReference type="AlphaFoldDB" id="A0A200QX16"/>
<dbReference type="OrthoDB" id="591587at2759"/>
<name>A0A200QX16_MACCD</name>
<protein>
    <submittedName>
        <fullName evidence="1">Uncharacterized protein</fullName>
    </submittedName>
</protein>
<dbReference type="Pfam" id="PF03140">
    <property type="entry name" value="DUF247"/>
    <property type="match status" value="2"/>
</dbReference>
<dbReference type="Proteomes" id="UP000195402">
    <property type="component" value="Unassembled WGS sequence"/>
</dbReference>
<accession>A0A200QX16</accession>
<dbReference type="PANTHER" id="PTHR31170">
    <property type="entry name" value="BNAC04G53230D PROTEIN"/>
    <property type="match status" value="1"/>
</dbReference>
<proteinExistence type="predicted"/>
<dbReference type="EMBL" id="MVGT01000928">
    <property type="protein sequence ID" value="OVA14971.1"/>
    <property type="molecule type" value="Genomic_DNA"/>
</dbReference>